<dbReference type="Proteomes" id="UP000291144">
    <property type="component" value="Unassembled WGS sequence"/>
</dbReference>
<feature type="domain" description="Methyltransferase" evidence="4">
    <location>
        <begin position="128"/>
        <end position="218"/>
    </location>
</feature>
<dbReference type="CDD" id="cd02440">
    <property type="entry name" value="AdoMet_MTases"/>
    <property type="match status" value="1"/>
</dbReference>
<evidence type="ECO:0000313" key="6">
    <source>
        <dbReference type="Proteomes" id="UP000291144"/>
    </source>
</evidence>
<dbReference type="InterPro" id="IPR041698">
    <property type="entry name" value="Methyltransf_25"/>
</dbReference>
<dbReference type="PANTHER" id="PTHR43464">
    <property type="entry name" value="METHYLTRANSFERASE"/>
    <property type="match status" value="1"/>
</dbReference>
<dbReference type="Gene3D" id="3.40.50.150">
    <property type="entry name" value="Vaccinia Virus protein VP39"/>
    <property type="match status" value="1"/>
</dbReference>
<proteinExistence type="predicted"/>
<dbReference type="SUPFAM" id="SSF53335">
    <property type="entry name" value="S-adenosyl-L-methionine-dependent methyltransferases"/>
    <property type="match status" value="1"/>
</dbReference>
<dbReference type="Gene3D" id="2.20.130.10">
    <property type="entry name" value="CAC2371-like domains"/>
    <property type="match status" value="1"/>
</dbReference>
<evidence type="ECO:0000313" key="5">
    <source>
        <dbReference type="EMBL" id="TCC58243.1"/>
    </source>
</evidence>
<keyword evidence="6" id="KW-1185">Reference proteome</keyword>
<name>A0A4R0KD48_9ACTN</name>
<comment type="caution">
    <text evidence="5">The sequence shown here is derived from an EMBL/GenBank/DDBJ whole genome shotgun (WGS) entry which is preliminary data.</text>
</comment>
<dbReference type="AlphaFoldDB" id="A0A4R0KD48"/>
<evidence type="ECO:0000256" key="2">
    <source>
        <dbReference type="ARBA" id="ARBA00022679"/>
    </source>
</evidence>
<dbReference type="EMBL" id="SJKB01000009">
    <property type="protein sequence ID" value="TCC58243.1"/>
    <property type="molecule type" value="Genomic_DNA"/>
</dbReference>
<dbReference type="GO" id="GO:0032259">
    <property type="term" value="P:methylation"/>
    <property type="evidence" value="ECO:0007669"/>
    <property type="project" value="UniProtKB-KW"/>
</dbReference>
<keyword evidence="2 5" id="KW-0808">Transferase</keyword>
<sequence>MATLVLMAPETILPHQPTTIQPACGTRKATAARYLSRRPPPTGLTESVITGTQRVVRPPITSIHTTDLPGRSMNTALVTSRSAKITTERPFYDLHADAYDALITDPVQPWVDAVDDRLRAAGLSSASVLDAGCGTGRHAQALLERGHRVSLLDASPRLLTIASSRCPGSSAHQTDICAPKLRETFEAIMCRGVLNDLVLDEERDAALGSFAALLGDNGLLFLDVREIVETRQRADGQWRRTEAALDGGETLKFASRPLWRADRLVVEERYELVGRDGSSSVHDYVFEMRPWTRDELTARLTAAGFSDIGTVQGVGRRTPDRLFVTARRPV</sequence>
<evidence type="ECO:0000256" key="3">
    <source>
        <dbReference type="ARBA" id="ARBA00022691"/>
    </source>
</evidence>
<gene>
    <name evidence="5" type="ORF">E0H73_28430</name>
</gene>
<accession>A0A4R0KD48</accession>
<dbReference type="PANTHER" id="PTHR43464:SF19">
    <property type="entry name" value="UBIQUINONE BIOSYNTHESIS O-METHYLTRANSFERASE, MITOCHONDRIAL"/>
    <property type="match status" value="1"/>
</dbReference>
<reference evidence="5 6" key="1">
    <citation type="submission" date="2019-02" db="EMBL/GenBank/DDBJ databases">
        <title>Kribbella capetownensis sp. nov. and Kribbella speibonae sp. nov., isolated from soil.</title>
        <authorList>
            <person name="Curtis S.M."/>
            <person name="Norton I."/>
            <person name="Everest G.J."/>
            <person name="Meyers P.R."/>
        </authorList>
    </citation>
    <scope>NUCLEOTIDE SEQUENCE [LARGE SCALE GENOMIC DNA]</scope>
    <source>
        <strain evidence="5 6">NRRL B-24813</strain>
    </source>
</reference>
<keyword evidence="3" id="KW-0949">S-adenosyl-L-methionine</keyword>
<organism evidence="5 6">
    <name type="scientific">Kribbella pittospori</name>
    <dbReference type="NCBI Taxonomy" id="722689"/>
    <lineage>
        <taxon>Bacteria</taxon>
        <taxon>Bacillati</taxon>
        <taxon>Actinomycetota</taxon>
        <taxon>Actinomycetes</taxon>
        <taxon>Propionibacteriales</taxon>
        <taxon>Kribbellaceae</taxon>
        <taxon>Kribbella</taxon>
    </lineage>
</organism>
<dbReference type="OrthoDB" id="9786503at2"/>
<keyword evidence="1 5" id="KW-0489">Methyltransferase</keyword>
<dbReference type="Pfam" id="PF13649">
    <property type="entry name" value="Methyltransf_25"/>
    <property type="match status" value="1"/>
</dbReference>
<evidence type="ECO:0000259" key="4">
    <source>
        <dbReference type="Pfam" id="PF13649"/>
    </source>
</evidence>
<dbReference type="InterPro" id="IPR029063">
    <property type="entry name" value="SAM-dependent_MTases_sf"/>
</dbReference>
<protein>
    <submittedName>
        <fullName evidence="5">Class I SAM-dependent methyltransferase</fullName>
    </submittedName>
</protein>
<dbReference type="GO" id="GO:0008168">
    <property type="term" value="F:methyltransferase activity"/>
    <property type="evidence" value="ECO:0007669"/>
    <property type="project" value="UniProtKB-KW"/>
</dbReference>
<evidence type="ECO:0000256" key="1">
    <source>
        <dbReference type="ARBA" id="ARBA00022603"/>
    </source>
</evidence>